<feature type="compositionally biased region" description="Polar residues" evidence="4">
    <location>
        <begin position="972"/>
        <end position="983"/>
    </location>
</feature>
<evidence type="ECO:0000256" key="3">
    <source>
        <dbReference type="ARBA" id="ARBA00023242"/>
    </source>
</evidence>
<dbReference type="PANTHER" id="PTHR14150">
    <property type="entry name" value="U3 SMALL NUCLEOLAR RNA-ASSOCIATED PROTEIN 14"/>
    <property type="match status" value="1"/>
</dbReference>
<feature type="compositionally biased region" description="Basic and acidic residues" evidence="4">
    <location>
        <begin position="519"/>
        <end position="544"/>
    </location>
</feature>
<feature type="compositionally biased region" description="Basic and acidic residues" evidence="4">
    <location>
        <begin position="29"/>
        <end position="49"/>
    </location>
</feature>
<dbReference type="InterPro" id="IPR006709">
    <property type="entry name" value="SSU_processome_Utp14"/>
</dbReference>
<dbReference type="PANTHER" id="PTHR14150:SF12">
    <property type="entry name" value="U3 SMALL NUCLEOLAR RNA-ASSOCIATED PROTEIN 14 HOMOLOG A"/>
    <property type="match status" value="1"/>
</dbReference>
<feature type="region of interest" description="Disordered" evidence="4">
    <location>
        <begin position="904"/>
        <end position="983"/>
    </location>
</feature>
<sequence>MARGKRGATKGKGKAQRNAGPGAGPAAQGRDKAAAEGRDWMRALRRVDAGEAADEDGPVEYEPPSGAQVRSAGMDEEVDEDGAMGDDDVGLSRAVDAVWSARRGAGGGEESGEESGDDGDDARLGAAAAASARTRRATTRSASSSAAAGRAGRTTEGAEAGEWDDVPDSEIDDDALAEEEGAVTLMDMLDASTARQEQEQHQQQQQTAGAAATAGSRRARRAAARAEVEAAAAAAEAAALAATPARKRAALGLAGEAAEEAEFASAARSTGGGLTVAALMAGLRADDDDDDDTDDDDDDSDDDSDSDEGDGSDSADGTGSASASSAAASARGGKRASKSGDAALLRSGAVSALARAADSLSRAAPALTAPSAKPVQQRAARQAAYEAVSDHVGRWEGAVRAERRAAQINFVAEAAPVGDRLRLTTAGLLGSFAPETSAEQQMAAALAAAGVSDASGIAQAEAEAASLLAAREETPAERKRREDRLQRLRAVLLWEEEKRRRSNKSKSKSYRRVKKRAEKRAEAAERERLRKEDPERAAELDEKEALDFARARATLRTEGGSKWVRRVLREGAAGAQHCGAGAKRAEVLEALREADELRKRVRAAAGAADEDDDEDDEDEDDASSDDEDGAAAAGGRAARAARRRAEADTLEAAAAADAEAAGLGPDATSALLDVRRARVNVLRDVGLLAANGAMLTEAELAAEEEAEAEAAPGVAGMAFMRAAGRRAREEARSAARRLARSLQTEERRILSGEAPRDSVNPDDEDLMADAAHSDGETAGAAAQRQGRRRMGPAQAAPGAAATGRAAASAASALRERQALLGAILSADRDADAVGDEDQGEGEDDEGAGGSADGSADGRRRAGARGHDWDGAAPVSAASAAEAKAAAAAADRAVAAGSGLLAAGRATSSKRVRTVGGIRLQPVTASRGAGAGAAASSGGANDGEASEDDDAAGAAGGRGGGGGGSDDDDANPWMQSAAPSRSNVQAELIRRAFAGTGATEAELDAEKRADAEMAADQQLMAEAGLGRRALKHARATNKSAADILGPTSGWGAWAGKGAPAEPQWMKRQRKEAEARVAERRKSVLGRRLDAHSRNTVLSERRDRKLAKHQIQPQMLPVQFQGRREAGGDPHGAKWEKGAAAYERSLRQPLGRDWNTKSAAAALAAPEVITRAGLSLDPATYAEATKRRSDVEKSERAMGQGPKRALKASRGGAAGDDGKGSAKARKRRSATARAAPALR</sequence>
<feature type="compositionally biased region" description="Low complexity" evidence="4">
    <location>
        <begin position="924"/>
        <end position="942"/>
    </location>
</feature>
<dbReference type="EMBL" id="VLTM01000105">
    <property type="protein sequence ID" value="KAA0152642.1"/>
    <property type="molecule type" value="Genomic_DNA"/>
</dbReference>
<feature type="compositionally biased region" description="Basic residues" evidence="4">
    <location>
        <begin position="503"/>
        <end position="518"/>
    </location>
</feature>
<feature type="region of interest" description="Disordered" evidence="4">
    <location>
        <begin position="826"/>
        <end position="888"/>
    </location>
</feature>
<feature type="region of interest" description="Disordered" evidence="4">
    <location>
        <begin position="730"/>
        <end position="811"/>
    </location>
</feature>
<feature type="compositionally biased region" description="Basic residues" evidence="4">
    <location>
        <begin position="1"/>
        <end position="15"/>
    </location>
</feature>
<feature type="compositionally biased region" description="Low complexity" evidence="4">
    <location>
        <begin position="791"/>
        <end position="811"/>
    </location>
</feature>
<evidence type="ECO:0000313" key="6">
    <source>
        <dbReference type="Proteomes" id="UP000325113"/>
    </source>
</evidence>
<feature type="compositionally biased region" description="Low complexity" evidence="4">
    <location>
        <begin position="314"/>
        <end position="331"/>
    </location>
</feature>
<feature type="region of interest" description="Disordered" evidence="4">
    <location>
        <begin position="503"/>
        <end position="544"/>
    </location>
</feature>
<evidence type="ECO:0000256" key="4">
    <source>
        <dbReference type="SAM" id="MobiDB-lite"/>
    </source>
</evidence>
<gene>
    <name evidence="5" type="ORF">FNF31_06584</name>
</gene>
<feature type="compositionally biased region" description="Low complexity" evidence="4">
    <location>
        <begin position="1048"/>
        <end position="1059"/>
    </location>
</feature>
<protein>
    <submittedName>
        <fullName evidence="5">Uncharacterized protein</fullName>
    </submittedName>
</protein>
<keyword evidence="3" id="KW-0539">Nucleus</keyword>
<comment type="caution">
    <text evidence="5">The sequence shown here is derived from an EMBL/GenBank/DDBJ whole genome shotgun (WGS) entry which is preliminary data.</text>
</comment>
<feature type="compositionally biased region" description="Acidic residues" evidence="4">
    <location>
        <begin position="74"/>
        <end position="89"/>
    </location>
</feature>
<feature type="compositionally biased region" description="Acidic residues" evidence="4">
    <location>
        <begin position="110"/>
        <end position="120"/>
    </location>
</feature>
<feature type="region of interest" description="Disordered" evidence="4">
    <location>
        <begin position="1172"/>
        <end position="1237"/>
    </location>
</feature>
<evidence type="ECO:0000313" key="5">
    <source>
        <dbReference type="EMBL" id="KAA0152642.1"/>
    </source>
</evidence>
<feature type="compositionally biased region" description="Basic and acidic residues" evidence="4">
    <location>
        <begin position="1069"/>
        <end position="1101"/>
    </location>
</feature>
<feature type="compositionally biased region" description="Basic and acidic residues" evidence="4">
    <location>
        <begin position="743"/>
        <end position="756"/>
    </location>
</feature>
<accession>A0A5A8CHW3</accession>
<feature type="region of interest" description="Disordered" evidence="4">
    <location>
        <begin position="601"/>
        <end position="665"/>
    </location>
</feature>
<feature type="compositionally biased region" description="Low complexity" evidence="4">
    <location>
        <begin position="870"/>
        <end position="888"/>
    </location>
</feature>
<keyword evidence="2" id="KW-0597">Phosphoprotein</keyword>
<feature type="compositionally biased region" description="Acidic residues" evidence="4">
    <location>
        <begin position="608"/>
        <end position="629"/>
    </location>
</feature>
<feature type="compositionally biased region" description="Low complexity" evidence="4">
    <location>
        <begin position="201"/>
        <end position="216"/>
    </location>
</feature>
<name>A0A5A8CHW3_CAFRO</name>
<feature type="compositionally biased region" description="Basic and acidic residues" evidence="4">
    <location>
        <begin position="1182"/>
        <end position="1194"/>
    </location>
</feature>
<feature type="compositionally biased region" description="Acidic residues" evidence="4">
    <location>
        <begin position="286"/>
        <end position="313"/>
    </location>
</feature>
<feature type="compositionally biased region" description="Low complexity" evidence="4">
    <location>
        <begin position="650"/>
        <end position="665"/>
    </location>
</feature>
<evidence type="ECO:0000256" key="1">
    <source>
        <dbReference type="ARBA" id="ARBA00004604"/>
    </source>
</evidence>
<dbReference type="GO" id="GO:0032040">
    <property type="term" value="C:small-subunit processome"/>
    <property type="evidence" value="ECO:0007669"/>
    <property type="project" value="InterPro"/>
</dbReference>
<feature type="compositionally biased region" description="Gly residues" evidence="4">
    <location>
        <begin position="953"/>
        <end position="963"/>
    </location>
</feature>
<dbReference type="GO" id="GO:0006364">
    <property type="term" value="P:rRNA processing"/>
    <property type="evidence" value="ECO:0007669"/>
    <property type="project" value="InterPro"/>
</dbReference>
<dbReference type="Proteomes" id="UP000325113">
    <property type="component" value="Unassembled WGS sequence"/>
</dbReference>
<evidence type="ECO:0000256" key="2">
    <source>
        <dbReference type="ARBA" id="ARBA00022553"/>
    </source>
</evidence>
<feature type="region of interest" description="Disordered" evidence="4">
    <location>
        <begin position="1034"/>
        <end position="1138"/>
    </location>
</feature>
<dbReference type="AlphaFoldDB" id="A0A5A8CHW3"/>
<feature type="region of interest" description="Disordered" evidence="4">
    <location>
        <begin position="1"/>
        <end position="223"/>
    </location>
</feature>
<feature type="compositionally biased region" description="Basic and acidic residues" evidence="4">
    <location>
        <begin position="855"/>
        <end position="869"/>
    </location>
</feature>
<feature type="compositionally biased region" description="Acidic residues" evidence="4">
    <location>
        <begin position="159"/>
        <end position="181"/>
    </location>
</feature>
<proteinExistence type="predicted"/>
<feature type="region of interest" description="Disordered" evidence="4">
    <location>
        <begin position="241"/>
        <end position="270"/>
    </location>
</feature>
<reference evidence="5 6" key="1">
    <citation type="submission" date="2019-07" db="EMBL/GenBank/DDBJ databases">
        <title>Genomes of Cafeteria roenbergensis.</title>
        <authorList>
            <person name="Fischer M.G."/>
            <person name="Hackl T."/>
            <person name="Roman M."/>
        </authorList>
    </citation>
    <scope>NUCLEOTIDE SEQUENCE [LARGE SCALE GENOMIC DNA]</scope>
    <source>
        <strain evidence="5 6">Cflag</strain>
    </source>
</reference>
<feature type="region of interest" description="Disordered" evidence="4">
    <location>
        <begin position="283"/>
        <end position="341"/>
    </location>
</feature>
<feature type="compositionally biased region" description="Low complexity" evidence="4">
    <location>
        <begin position="241"/>
        <end position="256"/>
    </location>
</feature>
<feature type="compositionally biased region" description="Low complexity" evidence="4">
    <location>
        <begin position="139"/>
        <end position="158"/>
    </location>
</feature>
<organism evidence="5 6">
    <name type="scientific">Cafeteria roenbergensis</name>
    <name type="common">Marine flagellate</name>
    <dbReference type="NCBI Taxonomy" id="33653"/>
    <lineage>
        <taxon>Eukaryota</taxon>
        <taxon>Sar</taxon>
        <taxon>Stramenopiles</taxon>
        <taxon>Bigyra</taxon>
        <taxon>Opalozoa</taxon>
        <taxon>Bicosoecida</taxon>
        <taxon>Cafeteriaceae</taxon>
        <taxon>Cafeteria</taxon>
    </lineage>
</organism>
<feature type="compositionally biased region" description="Low complexity" evidence="4">
    <location>
        <begin position="16"/>
        <end position="28"/>
    </location>
</feature>
<feature type="compositionally biased region" description="Basic and acidic residues" evidence="4">
    <location>
        <begin position="1120"/>
        <end position="1135"/>
    </location>
</feature>
<feature type="compositionally biased region" description="Acidic residues" evidence="4">
    <location>
        <begin position="832"/>
        <end position="846"/>
    </location>
</feature>
<comment type="subcellular location">
    <subcellularLocation>
        <location evidence="1">Nucleus</location>
        <location evidence="1">Nucleolus</location>
    </subcellularLocation>
</comment>
<dbReference type="Pfam" id="PF04615">
    <property type="entry name" value="Utp14"/>
    <property type="match status" value="1"/>
</dbReference>